<keyword evidence="2" id="KW-1185">Reference proteome</keyword>
<dbReference type="EMBL" id="JAPDMQ010000151">
    <property type="protein sequence ID" value="KAK0532823.1"/>
    <property type="molecule type" value="Genomic_DNA"/>
</dbReference>
<accession>A0AAN6JKZ5</accession>
<organism evidence="1 2">
    <name type="scientific">Tilletia horrida</name>
    <dbReference type="NCBI Taxonomy" id="155126"/>
    <lineage>
        <taxon>Eukaryota</taxon>
        <taxon>Fungi</taxon>
        <taxon>Dikarya</taxon>
        <taxon>Basidiomycota</taxon>
        <taxon>Ustilaginomycotina</taxon>
        <taxon>Exobasidiomycetes</taxon>
        <taxon>Tilletiales</taxon>
        <taxon>Tilletiaceae</taxon>
        <taxon>Tilletia</taxon>
    </lineage>
</organism>
<name>A0AAN6JKZ5_9BASI</name>
<dbReference type="Proteomes" id="UP001176521">
    <property type="component" value="Unassembled WGS sequence"/>
</dbReference>
<evidence type="ECO:0000313" key="2">
    <source>
        <dbReference type="Proteomes" id="UP001176521"/>
    </source>
</evidence>
<protein>
    <submittedName>
        <fullName evidence="1">Uncharacterized protein</fullName>
    </submittedName>
</protein>
<dbReference type="AlphaFoldDB" id="A0AAN6JKZ5"/>
<proteinExistence type="predicted"/>
<evidence type="ECO:0000313" key="1">
    <source>
        <dbReference type="EMBL" id="KAK0532823.1"/>
    </source>
</evidence>
<gene>
    <name evidence="1" type="ORF">OC842_003167</name>
</gene>
<reference evidence="1" key="1">
    <citation type="journal article" date="2023" name="PhytoFront">
        <title>Draft Genome Resources of Seven Strains of Tilletia horrida, Causal Agent of Kernel Smut of Rice.</title>
        <authorList>
            <person name="Khanal S."/>
            <person name="Antony Babu S."/>
            <person name="Zhou X.G."/>
        </authorList>
    </citation>
    <scope>NUCLEOTIDE SEQUENCE</scope>
    <source>
        <strain evidence="1">TX3</strain>
    </source>
</reference>
<comment type="caution">
    <text evidence="1">The sequence shown here is derived from an EMBL/GenBank/DDBJ whole genome shotgun (WGS) entry which is preliminary data.</text>
</comment>
<sequence length="107" mass="11945">MITCQVRHKHPFRLPDGAVGDFFVLHSAMLGSPYKYSELMVHTQKTEPATICRLREEQPSAILNMPLLRQDQVVLTTTGRVDLVIYAVTVACTAPDLSLAIDVLKDH</sequence>